<dbReference type="Proteomes" id="UP000001929">
    <property type="component" value="Chromosome"/>
</dbReference>
<keyword evidence="5" id="KW-1185">Reference proteome</keyword>
<gene>
    <name evidence="4" type="ordered locus">Rru_A1778</name>
</gene>
<feature type="compositionally biased region" description="Basic and acidic residues" evidence="1">
    <location>
        <begin position="125"/>
        <end position="137"/>
    </location>
</feature>
<feature type="compositionally biased region" description="Low complexity" evidence="1">
    <location>
        <begin position="146"/>
        <end position="163"/>
    </location>
</feature>
<dbReference type="Pfam" id="PF05036">
    <property type="entry name" value="SPOR"/>
    <property type="match status" value="1"/>
</dbReference>
<dbReference type="AlphaFoldDB" id="Q2RTG7"/>
<dbReference type="PATRIC" id="fig|269796.9.peg.1856"/>
<accession>Q2RTG7</accession>
<proteinExistence type="predicted"/>
<dbReference type="KEGG" id="rru:Rru_A1778"/>
<feature type="compositionally biased region" description="Low complexity" evidence="1">
    <location>
        <begin position="250"/>
        <end position="262"/>
    </location>
</feature>
<dbReference type="EMBL" id="CP000230">
    <property type="protein sequence ID" value="ABC22578.1"/>
    <property type="molecule type" value="Genomic_DNA"/>
</dbReference>
<dbReference type="SUPFAM" id="SSF110997">
    <property type="entry name" value="Sporulation related repeat"/>
    <property type="match status" value="1"/>
</dbReference>
<reference evidence="4 5" key="1">
    <citation type="journal article" date="2011" name="Stand. Genomic Sci.">
        <title>Complete genome sequence of Rhodospirillum rubrum type strain (S1).</title>
        <authorList>
            <person name="Munk A.C."/>
            <person name="Copeland A."/>
            <person name="Lucas S."/>
            <person name="Lapidus A."/>
            <person name="Del Rio T.G."/>
            <person name="Barry K."/>
            <person name="Detter J.C."/>
            <person name="Hammon N."/>
            <person name="Israni S."/>
            <person name="Pitluck S."/>
            <person name="Brettin T."/>
            <person name="Bruce D."/>
            <person name="Han C."/>
            <person name="Tapia R."/>
            <person name="Gilna P."/>
            <person name="Schmutz J."/>
            <person name="Larimer F."/>
            <person name="Land M."/>
            <person name="Kyrpides N.C."/>
            <person name="Mavromatis K."/>
            <person name="Richardson P."/>
            <person name="Rohde M."/>
            <person name="Goker M."/>
            <person name="Klenk H.P."/>
            <person name="Zhang Y."/>
            <person name="Roberts G.P."/>
            <person name="Reslewic S."/>
            <person name="Schwartz D.C."/>
        </authorList>
    </citation>
    <scope>NUCLEOTIDE SEQUENCE [LARGE SCALE GENOMIC DNA]</scope>
    <source>
        <strain evidence="5">ATCC 11170 / ATH 1.1.1 / DSM 467 / LMG 4362 / NCIMB 8255 / S1</strain>
    </source>
</reference>
<organism evidence="4 5">
    <name type="scientific">Rhodospirillum rubrum (strain ATCC 11170 / ATH 1.1.1 / DSM 467 / LMG 4362 / NCIMB 8255 / S1)</name>
    <dbReference type="NCBI Taxonomy" id="269796"/>
    <lineage>
        <taxon>Bacteria</taxon>
        <taxon>Pseudomonadati</taxon>
        <taxon>Pseudomonadota</taxon>
        <taxon>Alphaproteobacteria</taxon>
        <taxon>Rhodospirillales</taxon>
        <taxon>Rhodospirillaceae</taxon>
        <taxon>Rhodospirillum</taxon>
    </lineage>
</organism>
<dbReference type="HOGENOM" id="CLU_076011_0_0_5"/>
<sequence length="356" mass="37296">MVIRRRRPDGGEDDIDLDEQLLNLLPEELRDSDDYYLEDEDEPPRGRGGMFAIIGGIAFGVLVAGIAAWYLLGGGSSDTAGTPADLPLVSADPTPYKARPEEPGGMQVENRDKLVYNRISEDEDQKTADATTEKLLPDPEQPMTPPVAVQPEPVPQPQAVSPVPVQPVPMEPVPSPAPVQSVQPVPVQPVPIQPVPVQPVPVQPVPTPPVQAAPVRPAPPPAVAAAPSQPRAPAAGQPQPLTAPTPAPARPTASAPAAAANQTASLPTIRPAAGGTGVVVQLAALRSAEAAEVAWKGLVTKHRDLLGSLTHDVQKADLKEKGLFFRLRAGPVSSAAEAKSLCDALKSRNQSCIIVR</sequence>
<dbReference type="EnsemblBacteria" id="ABC22578">
    <property type="protein sequence ID" value="ABC22578"/>
    <property type="gene ID" value="Rru_A1778"/>
</dbReference>
<feature type="compositionally biased region" description="Pro residues" evidence="1">
    <location>
        <begin position="208"/>
        <end position="222"/>
    </location>
</feature>
<dbReference type="PROSITE" id="PS51724">
    <property type="entry name" value="SPOR"/>
    <property type="match status" value="1"/>
</dbReference>
<dbReference type="STRING" id="269796.Rru_A1778"/>
<dbReference type="RefSeq" id="WP_011389531.1">
    <property type="nucleotide sequence ID" value="NC_007643.1"/>
</dbReference>
<protein>
    <recommendedName>
        <fullName evidence="3">SPOR domain-containing protein</fullName>
    </recommendedName>
</protein>
<evidence type="ECO:0000256" key="2">
    <source>
        <dbReference type="SAM" id="Phobius"/>
    </source>
</evidence>
<feature type="domain" description="SPOR" evidence="3">
    <location>
        <begin position="272"/>
        <end position="356"/>
    </location>
</feature>
<keyword evidence="2" id="KW-0812">Transmembrane</keyword>
<evidence type="ECO:0000256" key="1">
    <source>
        <dbReference type="SAM" id="MobiDB-lite"/>
    </source>
</evidence>
<feature type="compositionally biased region" description="Low complexity" evidence="1">
    <location>
        <begin position="223"/>
        <end position="240"/>
    </location>
</feature>
<evidence type="ECO:0000259" key="3">
    <source>
        <dbReference type="PROSITE" id="PS51724"/>
    </source>
</evidence>
<dbReference type="InterPro" id="IPR036680">
    <property type="entry name" value="SPOR-like_sf"/>
</dbReference>
<evidence type="ECO:0000313" key="4">
    <source>
        <dbReference type="EMBL" id="ABC22578.1"/>
    </source>
</evidence>
<dbReference type="InterPro" id="IPR007730">
    <property type="entry name" value="SPOR-like_dom"/>
</dbReference>
<feature type="transmembrane region" description="Helical" evidence="2">
    <location>
        <begin position="51"/>
        <end position="72"/>
    </location>
</feature>
<dbReference type="Gene3D" id="3.30.70.1070">
    <property type="entry name" value="Sporulation related repeat"/>
    <property type="match status" value="1"/>
</dbReference>
<keyword evidence="2" id="KW-0472">Membrane</keyword>
<keyword evidence="2" id="KW-1133">Transmembrane helix</keyword>
<evidence type="ECO:0000313" key="5">
    <source>
        <dbReference type="Proteomes" id="UP000001929"/>
    </source>
</evidence>
<name>Q2RTG7_RHORT</name>
<dbReference type="GO" id="GO:0042834">
    <property type="term" value="F:peptidoglycan binding"/>
    <property type="evidence" value="ECO:0007669"/>
    <property type="project" value="InterPro"/>
</dbReference>
<feature type="region of interest" description="Disordered" evidence="1">
    <location>
        <begin position="83"/>
        <end position="167"/>
    </location>
</feature>
<feature type="region of interest" description="Disordered" evidence="1">
    <location>
        <begin position="208"/>
        <end position="262"/>
    </location>
</feature>
<dbReference type="eggNOG" id="COG3087">
    <property type="taxonomic scope" value="Bacteria"/>
</dbReference>